<accession>A0A382B2I5</accession>
<feature type="domain" description="LTD" evidence="1">
    <location>
        <begin position="17"/>
        <end position="136"/>
    </location>
</feature>
<evidence type="ECO:0000259" key="1">
    <source>
        <dbReference type="PROSITE" id="PS51841"/>
    </source>
</evidence>
<dbReference type="PROSITE" id="PS51841">
    <property type="entry name" value="LTD"/>
    <property type="match status" value="1"/>
</dbReference>
<proteinExistence type="predicted"/>
<protein>
    <recommendedName>
        <fullName evidence="1">LTD domain-containing protein</fullName>
    </recommendedName>
</protein>
<dbReference type="InterPro" id="IPR036415">
    <property type="entry name" value="Lamin_tail_dom_sf"/>
</dbReference>
<reference evidence="2" key="1">
    <citation type="submission" date="2018-05" db="EMBL/GenBank/DDBJ databases">
        <authorList>
            <person name="Lanie J.A."/>
            <person name="Ng W.-L."/>
            <person name="Kazmierczak K.M."/>
            <person name="Andrzejewski T.M."/>
            <person name="Davidsen T.M."/>
            <person name="Wayne K.J."/>
            <person name="Tettelin H."/>
            <person name="Glass J.I."/>
            <person name="Rusch D."/>
            <person name="Podicherti R."/>
            <person name="Tsui H.-C.T."/>
            <person name="Winkler M.E."/>
        </authorList>
    </citation>
    <scope>NUCLEOTIDE SEQUENCE</scope>
</reference>
<sequence>MLEMRLPVTNRLLTPAALFCVAALAKGAVVINEIHHDPDVKTELAEFIELHNTGTEPVDLSGWVIEGAVAFTIPDGSKLDGGAFAVVAHNPAQFKAKFGGSPLGPWLGKLDNDGERIELRDATGQLVDRVRFRLGFPWPIVGDPPGYSIELIHPDLDNNDGHN</sequence>
<evidence type="ECO:0000313" key="2">
    <source>
        <dbReference type="EMBL" id="SVB07929.1"/>
    </source>
</evidence>
<dbReference type="InterPro" id="IPR001322">
    <property type="entry name" value="Lamin_tail_dom"/>
</dbReference>
<gene>
    <name evidence="2" type="ORF">METZ01_LOCUS160783</name>
</gene>
<feature type="non-terminal residue" evidence="2">
    <location>
        <position position="163"/>
    </location>
</feature>
<organism evidence="2">
    <name type="scientific">marine metagenome</name>
    <dbReference type="NCBI Taxonomy" id="408172"/>
    <lineage>
        <taxon>unclassified sequences</taxon>
        <taxon>metagenomes</taxon>
        <taxon>ecological metagenomes</taxon>
    </lineage>
</organism>
<dbReference type="AlphaFoldDB" id="A0A382B2I5"/>
<dbReference type="Pfam" id="PF00932">
    <property type="entry name" value="LTD"/>
    <property type="match status" value="1"/>
</dbReference>
<name>A0A382B2I5_9ZZZZ</name>
<dbReference type="Gene3D" id="2.60.40.1260">
    <property type="entry name" value="Lamin Tail domain"/>
    <property type="match status" value="1"/>
</dbReference>
<dbReference type="SUPFAM" id="SSF74853">
    <property type="entry name" value="Lamin A/C globular tail domain"/>
    <property type="match status" value="1"/>
</dbReference>
<dbReference type="EMBL" id="UINC01027894">
    <property type="protein sequence ID" value="SVB07929.1"/>
    <property type="molecule type" value="Genomic_DNA"/>
</dbReference>